<keyword evidence="2" id="KW-1185">Reference proteome</keyword>
<dbReference type="AlphaFoldDB" id="A0A4Y1ZUR9"/>
<reference evidence="1 2" key="1">
    <citation type="journal article" date="2019" name="Sci. Rep.">
        <title>Orb-weaving spider Araneus ventricosus genome elucidates the spidroin gene catalogue.</title>
        <authorList>
            <person name="Kono N."/>
            <person name="Nakamura H."/>
            <person name="Ohtoshi R."/>
            <person name="Moran D.A.P."/>
            <person name="Shinohara A."/>
            <person name="Yoshida Y."/>
            <person name="Fujiwara M."/>
            <person name="Mori M."/>
            <person name="Tomita M."/>
            <person name="Arakawa K."/>
        </authorList>
    </citation>
    <scope>NUCLEOTIDE SEQUENCE [LARGE SCALE GENOMIC DNA]</scope>
</reference>
<proteinExistence type="predicted"/>
<comment type="caution">
    <text evidence="1">The sequence shown here is derived from an EMBL/GenBank/DDBJ whole genome shotgun (WGS) entry which is preliminary data.</text>
</comment>
<dbReference type="EMBL" id="BGPR01077916">
    <property type="protein sequence ID" value="GBL67949.1"/>
    <property type="molecule type" value="Genomic_DNA"/>
</dbReference>
<gene>
    <name evidence="1" type="ORF">AVEN_62506_1</name>
</gene>
<sequence length="119" mass="13916">MFLFIADVECLTTDDWVGTTLDLVAEVPRQLRDISCMFPFIVDEECLTTDYWVLTTLNLVAEVSRQLRDVVFNFINFQVVTEDIISHIPRHILHKTEEFILWNLNLLSVRSCNKSPDLR</sequence>
<evidence type="ECO:0000313" key="2">
    <source>
        <dbReference type="Proteomes" id="UP000499080"/>
    </source>
</evidence>
<name>A0A4Y1ZUR9_ARAVE</name>
<evidence type="ECO:0000313" key="1">
    <source>
        <dbReference type="EMBL" id="GBL67949.1"/>
    </source>
</evidence>
<dbReference type="Proteomes" id="UP000499080">
    <property type="component" value="Unassembled WGS sequence"/>
</dbReference>
<protein>
    <submittedName>
        <fullName evidence="1">Uncharacterized protein</fullName>
    </submittedName>
</protein>
<organism evidence="1 2">
    <name type="scientific">Araneus ventricosus</name>
    <name type="common">Orbweaver spider</name>
    <name type="synonym">Epeira ventricosa</name>
    <dbReference type="NCBI Taxonomy" id="182803"/>
    <lineage>
        <taxon>Eukaryota</taxon>
        <taxon>Metazoa</taxon>
        <taxon>Ecdysozoa</taxon>
        <taxon>Arthropoda</taxon>
        <taxon>Chelicerata</taxon>
        <taxon>Arachnida</taxon>
        <taxon>Araneae</taxon>
        <taxon>Araneomorphae</taxon>
        <taxon>Entelegynae</taxon>
        <taxon>Araneoidea</taxon>
        <taxon>Araneidae</taxon>
        <taxon>Araneus</taxon>
    </lineage>
</organism>
<accession>A0A4Y1ZUR9</accession>